<feature type="transmembrane region" description="Helical" evidence="1">
    <location>
        <begin position="234"/>
        <end position="252"/>
    </location>
</feature>
<feature type="transmembrane region" description="Helical" evidence="1">
    <location>
        <begin position="454"/>
        <end position="477"/>
    </location>
</feature>
<feature type="transmembrane region" description="Helical" evidence="1">
    <location>
        <begin position="21"/>
        <end position="48"/>
    </location>
</feature>
<keyword evidence="1" id="KW-0472">Membrane</keyword>
<organism evidence="2 3">
    <name type="scientific">Agrococcus sediminis</name>
    <dbReference type="NCBI Taxonomy" id="2599924"/>
    <lineage>
        <taxon>Bacteria</taxon>
        <taxon>Bacillati</taxon>
        <taxon>Actinomycetota</taxon>
        <taxon>Actinomycetes</taxon>
        <taxon>Micrococcales</taxon>
        <taxon>Microbacteriaceae</taxon>
        <taxon>Agrococcus</taxon>
    </lineage>
</organism>
<feature type="transmembrane region" description="Helical" evidence="1">
    <location>
        <begin position="376"/>
        <end position="401"/>
    </location>
</feature>
<dbReference type="EMBL" id="VOIR01000014">
    <property type="protein sequence ID" value="KAA6432954.1"/>
    <property type="molecule type" value="Genomic_DNA"/>
</dbReference>
<feature type="transmembrane region" description="Helical" evidence="1">
    <location>
        <begin position="305"/>
        <end position="325"/>
    </location>
</feature>
<feature type="transmembrane region" description="Helical" evidence="1">
    <location>
        <begin position="102"/>
        <end position="127"/>
    </location>
</feature>
<feature type="transmembrane region" description="Helical" evidence="1">
    <location>
        <begin position="133"/>
        <end position="159"/>
    </location>
</feature>
<dbReference type="Proteomes" id="UP000323221">
    <property type="component" value="Unassembled WGS sequence"/>
</dbReference>
<dbReference type="AlphaFoldDB" id="A0A5M8QDA9"/>
<feature type="transmembrane region" description="Helical" evidence="1">
    <location>
        <begin position="171"/>
        <end position="191"/>
    </location>
</feature>
<keyword evidence="3" id="KW-1185">Reference proteome</keyword>
<evidence type="ECO:0000313" key="3">
    <source>
        <dbReference type="Proteomes" id="UP000323221"/>
    </source>
</evidence>
<protein>
    <recommendedName>
        <fullName evidence="4">ABC-2 type transport system permease protein</fullName>
    </recommendedName>
</protein>
<sequence length="526" mass="53581">MAALCIALRYRLLVGSLRESPWAVVALVLSVLGALSLLGSSALGAIAIRVLVPELGAHAAVLAGAALTVGLTAIAVLVGTSDPLAPERFSLLPVRVPQLRRGLLAASLLDPWGAVAVLAVVIGLIVWSTSAAALVAGALLLPVAVLTVLLVTRVVADLLARQLASRRARDVMALLLLVAIAGVAIGMQSLAAGVGELGDAAPVVADASRVVGWTPLGAVFDVPRAVAAGAWPEAAAKLAIALATVALCWWAWGRLLAERLTNPIVLRGGGRVREGRLLDRLLPATPAGAIAARSIRYRRRDVRHLMNVIAVLIVPAMIAGLQLVAEEVPRGPVALVLPLLTAIIAASMLQIDVAYDSSAFAWHLLAGVRGVDDRAGRLLGTSVVFVPALAITAVLACWAAGRWDALPASLAVGVGTYGLVGGALLWLGAHLPGEAPPPGSNPLGRGSSGGVQPLAGVALSLPVLGIAGAPFLLPAVAALWIPWLGWVALAAALLIGALASWLGIRFGGAALDRRGPEVLAQVSKAH</sequence>
<dbReference type="RefSeq" id="WP_146356683.1">
    <property type="nucleotide sequence ID" value="NZ_VOIR01000014.1"/>
</dbReference>
<reference evidence="2 3" key="1">
    <citation type="submission" date="2019-08" db="EMBL/GenBank/DDBJ databases">
        <title>Agrococcus lahaulensis sp. nov., isolated from a cold desert of the Indian Himalayas.</title>
        <authorList>
            <person name="Qu J.H."/>
        </authorList>
    </citation>
    <scope>NUCLEOTIDE SEQUENCE [LARGE SCALE GENOMIC DNA]</scope>
    <source>
        <strain evidence="2 3">NS18</strain>
    </source>
</reference>
<accession>A0A5M8QDA9</accession>
<evidence type="ECO:0000256" key="1">
    <source>
        <dbReference type="SAM" id="Phobius"/>
    </source>
</evidence>
<evidence type="ECO:0008006" key="4">
    <source>
        <dbReference type="Google" id="ProtNLM"/>
    </source>
</evidence>
<dbReference type="OrthoDB" id="3261041at2"/>
<keyword evidence="1" id="KW-1133">Transmembrane helix</keyword>
<proteinExistence type="predicted"/>
<feature type="transmembrane region" description="Helical" evidence="1">
    <location>
        <begin position="407"/>
        <end position="427"/>
    </location>
</feature>
<comment type="caution">
    <text evidence="2">The sequence shown here is derived from an EMBL/GenBank/DDBJ whole genome shotgun (WGS) entry which is preliminary data.</text>
</comment>
<evidence type="ECO:0000313" key="2">
    <source>
        <dbReference type="EMBL" id="KAA6432954.1"/>
    </source>
</evidence>
<keyword evidence="1" id="KW-0812">Transmembrane</keyword>
<name>A0A5M8QDA9_9MICO</name>
<gene>
    <name evidence="2" type="ORF">FQ330_08275</name>
</gene>
<feature type="transmembrane region" description="Helical" evidence="1">
    <location>
        <begin position="483"/>
        <end position="504"/>
    </location>
</feature>
<feature type="transmembrane region" description="Helical" evidence="1">
    <location>
        <begin position="60"/>
        <end position="81"/>
    </location>
</feature>